<reference evidence="7" key="1">
    <citation type="journal article" date="2020" name="PLoS Negl. Trop. Dis.">
        <title>High-quality nuclear genome for Sarcoptes scabiei-A critical resource for a neglected parasite.</title>
        <authorList>
            <person name="Korhonen P.K."/>
            <person name="Gasser R.B."/>
            <person name="Ma G."/>
            <person name="Wang T."/>
            <person name="Stroehlein A.J."/>
            <person name="Young N.D."/>
            <person name="Ang C.S."/>
            <person name="Fernando D.D."/>
            <person name="Lu H.C."/>
            <person name="Taylor S."/>
            <person name="Reynolds S.L."/>
            <person name="Mofiz E."/>
            <person name="Najaraj S.H."/>
            <person name="Gowda H."/>
            <person name="Madugundu A."/>
            <person name="Renuse S."/>
            <person name="Holt D."/>
            <person name="Pandey A."/>
            <person name="Papenfuss A.T."/>
            <person name="Fischer K."/>
        </authorList>
    </citation>
    <scope>NUCLEOTIDE SEQUENCE [LARGE SCALE GENOMIC DNA]</scope>
</reference>
<dbReference type="PANTHER" id="PTHR24104:SF51">
    <property type="entry name" value="SMP-30_GLUCONOLACTONASE_LRE-LIKE REGION DOMAIN-CONTAINING PROTEIN"/>
    <property type="match status" value="1"/>
</dbReference>
<feature type="compositionally biased region" description="Polar residues" evidence="3">
    <location>
        <begin position="1117"/>
        <end position="1142"/>
    </location>
</feature>
<dbReference type="Proteomes" id="UP000070412">
    <property type="component" value="Unassembled WGS sequence"/>
</dbReference>
<protein>
    <submittedName>
        <fullName evidence="5">Brain tumor protein</fullName>
    </submittedName>
</protein>
<dbReference type="CDD" id="cd14959">
    <property type="entry name" value="NHL_brat_like"/>
    <property type="match status" value="1"/>
</dbReference>
<dbReference type="PANTHER" id="PTHR24104">
    <property type="entry name" value="E3 UBIQUITIN-PROTEIN LIGASE NHLRC1-RELATED"/>
    <property type="match status" value="1"/>
</dbReference>
<feature type="compositionally biased region" description="Polar residues" evidence="3">
    <location>
        <begin position="652"/>
        <end position="667"/>
    </location>
</feature>
<dbReference type="EMBL" id="WVUK01000058">
    <property type="protein sequence ID" value="KAF7491689.1"/>
    <property type="molecule type" value="Genomic_DNA"/>
</dbReference>
<dbReference type="Gene3D" id="1.20.960.50">
    <property type="entry name" value="Cleavage stimulation factor subunit 1, dimerisation domain"/>
    <property type="match status" value="1"/>
</dbReference>
<proteinExistence type="predicted"/>
<dbReference type="Pfam" id="PF16699">
    <property type="entry name" value="CSTF1_dimer"/>
    <property type="match status" value="1"/>
</dbReference>
<reference evidence="6" key="3">
    <citation type="submission" date="2022-06" db="UniProtKB">
        <authorList>
            <consortium name="EnsemblMetazoa"/>
        </authorList>
    </citation>
    <scope>IDENTIFICATION</scope>
</reference>
<dbReference type="InterPro" id="IPR032028">
    <property type="entry name" value="CSTF1_dimer"/>
</dbReference>
<keyword evidence="1" id="KW-0677">Repeat</keyword>
<feature type="region of interest" description="Disordered" evidence="3">
    <location>
        <begin position="1117"/>
        <end position="1145"/>
    </location>
</feature>
<feature type="region of interest" description="Disordered" evidence="3">
    <location>
        <begin position="652"/>
        <end position="695"/>
    </location>
</feature>
<organism evidence="5">
    <name type="scientific">Sarcoptes scabiei</name>
    <name type="common">Itch mite</name>
    <name type="synonym">Acarus scabiei</name>
    <dbReference type="NCBI Taxonomy" id="52283"/>
    <lineage>
        <taxon>Eukaryota</taxon>
        <taxon>Metazoa</taxon>
        <taxon>Ecdysozoa</taxon>
        <taxon>Arthropoda</taxon>
        <taxon>Chelicerata</taxon>
        <taxon>Arachnida</taxon>
        <taxon>Acari</taxon>
        <taxon>Acariformes</taxon>
        <taxon>Sarcoptiformes</taxon>
        <taxon>Astigmata</taxon>
        <taxon>Psoroptidia</taxon>
        <taxon>Sarcoptoidea</taxon>
        <taxon>Sarcoptidae</taxon>
        <taxon>Sarcoptinae</taxon>
        <taxon>Sarcoptes</taxon>
    </lineage>
</organism>
<dbReference type="PROSITE" id="PS51125">
    <property type="entry name" value="NHL"/>
    <property type="match status" value="1"/>
</dbReference>
<sequence length="1613" mass="179984">MENFLETNSNEIQNLTNKTSTTSIADLYNKNESSDMKNYDRIKNDLNNGYYLDVVVDDDDDDDNNNDHDDHNDNENNNDDEEEEKEKEDKKKKNEEKIRCLQQESSFSLKSIGSEPNYFVTKTLAINEIKDQSLNKEDNLPFLQRSSQKSLNTKTNLVSIDERNSFEKSYSTLNGPGTGPGIGLGTSTESNDSRHLQSSLISSSLQNQQTIITKSSQYTIMIDDLFIRKLLFQICPKYFNQNWLEKFKTHYISSFNETNSSSSNNINNNNSNNNNNNSNRQRQIDEIRHKFITEQLDLILSTNQFTKRDKLFVFWRMNSLENSIESDERLNNDIDQEDCLQEIREETIWLQSRDPMTYLYHFCELLMFIEGKFFDLEKKNLCQQLAREIRAYLFYISKDDRFKENSFEQEQLLGSILLKESRTDLCNGLITESNLNKSSKIFCEISDFSKAGGDDGKSEKIIGQFSAEQRLFYSILKHLMIICHEVMLTENENINDFESKYSIFSRSISNLFVESKPNEMELVSNQVSKFSLLYDQWIEYFNEILISLRKHYKQKQASNHLASIDINGINNGINNGESITKTFDESLESSLSLENQSIVNLNSTSSNLNCLNMNYFADHPFDHPKTISNCGLDEVASFLAMNSVSAIGSFNNTKTNTSIHSTQVERNSSTASSGPSSGVGSLDSHPSSSFREVFTGGGGSGAVGNVATGKLATNLQSSTSLKPSMSINSSSNHHIVANVSNEIQTNTSSQQSFPIQLNNYCSMINSDGNSTSKLLPNSSMQSRAALMNKNSIDTNQIIQGLGGLFPKERATIRSQQQSQESQFKLDSDSKLVRNNNLFIGENNSCDEIHLPNGGVKGCDEAQGNFYNDFAVNSLFSPSFTNGTSDRNGKYCNGRTVASVNNNPIGKTYSFNDDALHQSSNQSYPITLENQENLSKLASTKGTLRKFIPQPVQTTQISHQTSSQSNGSTNFGFSNLNSPFDELCEKQTLYRLIIGQLLFDGHRNIACQVAVSEHIKCDSFLIGPSQELHKLVTFAKAKKKEDILIDPKSIDSSSINSFSGFPRATSAGSFYEIGSQHTLPVIQQNSSHVLHRIDSFDHRNSASHLGFISNESNKPLFSSNDNDVSLPSSTTQHTSQSNPNSASILDYSDLNDSTTDLYSPTSGPIDYYLSNQCPDVLNATIFSNDPNDLINRSMNVQTHAESMKCLPTIDSGPNDSMLTENGLIGLNRLTKMNTVESTAGLNSAAHLLLGNHSNSSLLPGRSASAMAMTSLNGTNFPSNNLIQSPIGMKSPTIQSNSSLGSSLATSNGLGLGVNNGKNHQIMQIVYKFGSLGQLKSQFSSPHGFCLGMNDEIIIADTNNHRICVYDKCGVFKQMFGNPGKDEGQLWYPRKITMIPPSFVRNTLNIPYYVICDRGMERSRMQIFTRNGNFVRKIPIRYIDIVAGIAINSRGQIVVVDSVSPTIYVITIDNGTLVEWRDCGDYMREPSDIAIHDDNYYICDFKGHCVVVISSGGEFIRKIGMDGLTSFPNGIDISPNGDIFVGDSHGNKFHVVVFNRDGRLLAEYECPYCKVSRCCGLKLTKDNNIVTLAKNNHHVLVLNPNFPHHQSSQSSPQIQ</sequence>
<dbReference type="Gene3D" id="2.120.10.30">
    <property type="entry name" value="TolB, C-terminal domain"/>
    <property type="match status" value="1"/>
</dbReference>
<gene>
    <name evidence="5" type="ORF">SSS_4863</name>
</gene>
<dbReference type="GO" id="GO:0000209">
    <property type="term" value="P:protein polyubiquitination"/>
    <property type="evidence" value="ECO:0007669"/>
    <property type="project" value="TreeGrafter"/>
</dbReference>
<dbReference type="Pfam" id="PF01436">
    <property type="entry name" value="NHL"/>
    <property type="match status" value="1"/>
</dbReference>
<dbReference type="InterPro" id="IPR011042">
    <property type="entry name" value="6-blade_b-propeller_TolB-like"/>
</dbReference>
<feature type="compositionally biased region" description="Low complexity" evidence="3">
    <location>
        <begin position="668"/>
        <end position="684"/>
    </location>
</feature>
<dbReference type="GO" id="GO:0043161">
    <property type="term" value="P:proteasome-mediated ubiquitin-dependent protein catabolic process"/>
    <property type="evidence" value="ECO:0007669"/>
    <property type="project" value="TreeGrafter"/>
</dbReference>
<feature type="region of interest" description="Disordered" evidence="3">
    <location>
        <begin position="258"/>
        <end position="279"/>
    </location>
</feature>
<feature type="compositionally biased region" description="Acidic residues" evidence="3">
    <location>
        <begin position="55"/>
        <end position="64"/>
    </location>
</feature>
<dbReference type="EnsemblMetazoa" id="SSS_4863s_mrna">
    <property type="protein sequence ID" value="KAF7491689.1"/>
    <property type="gene ID" value="SSS_4863"/>
</dbReference>
<feature type="compositionally biased region" description="Acidic residues" evidence="3">
    <location>
        <begin position="76"/>
        <end position="86"/>
    </location>
</feature>
<feature type="region of interest" description="Disordered" evidence="3">
    <location>
        <begin position="55"/>
        <end position="97"/>
    </location>
</feature>
<evidence type="ECO:0000313" key="7">
    <source>
        <dbReference type="Proteomes" id="UP000070412"/>
    </source>
</evidence>
<keyword evidence="7" id="KW-1185">Reference proteome</keyword>
<evidence type="ECO:0000259" key="4">
    <source>
        <dbReference type="Pfam" id="PF16699"/>
    </source>
</evidence>
<dbReference type="InterPro" id="IPR050952">
    <property type="entry name" value="TRIM-NHL_E3_ligases"/>
</dbReference>
<feature type="region of interest" description="Disordered" evidence="3">
    <location>
        <begin position="168"/>
        <end position="193"/>
    </location>
</feature>
<feature type="domain" description="Cleavage stimulation factor subunit 1 dimerisation" evidence="4">
    <location>
        <begin position="984"/>
        <end position="1036"/>
    </location>
</feature>
<evidence type="ECO:0000256" key="2">
    <source>
        <dbReference type="PROSITE-ProRule" id="PRU00504"/>
    </source>
</evidence>
<dbReference type="InterPro" id="IPR038184">
    <property type="entry name" value="CSTF1_dimer_sf"/>
</dbReference>
<evidence type="ECO:0000313" key="6">
    <source>
        <dbReference type="EnsemblMetazoa" id="KAF7491689.1"/>
    </source>
</evidence>
<name>A0A834R8J8_SARSC</name>
<feature type="compositionally biased region" description="Basic and acidic residues" evidence="3">
    <location>
        <begin position="87"/>
        <end position="97"/>
    </location>
</feature>
<dbReference type="SUPFAM" id="SSF101898">
    <property type="entry name" value="NHL repeat"/>
    <property type="match status" value="1"/>
</dbReference>
<dbReference type="InterPro" id="IPR001258">
    <property type="entry name" value="NHL_repeat"/>
</dbReference>
<evidence type="ECO:0000313" key="5">
    <source>
        <dbReference type="EMBL" id="KAF7491689.1"/>
    </source>
</evidence>
<reference evidence="5" key="2">
    <citation type="submission" date="2020-01" db="EMBL/GenBank/DDBJ databases">
        <authorList>
            <person name="Korhonen P.K.K."/>
            <person name="Guangxu M.G."/>
            <person name="Wang T.W."/>
            <person name="Stroehlein A.J.S."/>
            <person name="Young N.D."/>
            <person name="Ang C.-S.A."/>
            <person name="Fernando D.W.F."/>
            <person name="Lu H.L."/>
            <person name="Taylor S.T."/>
            <person name="Ehtesham M.E.M."/>
            <person name="Najaraj S.H.N."/>
            <person name="Harsha G.H.G."/>
            <person name="Madugundu A.M."/>
            <person name="Renuse S.R."/>
            <person name="Holt D.H."/>
            <person name="Pandey A.P."/>
            <person name="Papenfuss A.P."/>
            <person name="Gasser R.B.G."/>
            <person name="Fischer K.F."/>
        </authorList>
    </citation>
    <scope>NUCLEOTIDE SEQUENCE</scope>
    <source>
        <strain evidence="5">SSS_KF_BRIS2020</strain>
    </source>
</reference>
<feature type="compositionally biased region" description="Basic and acidic residues" evidence="3">
    <location>
        <begin position="65"/>
        <end position="74"/>
    </location>
</feature>
<evidence type="ECO:0000256" key="1">
    <source>
        <dbReference type="ARBA" id="ARBA00022737"/>
    </source>
</evidence>
<evidence type="ECO:0000256" key="3">
    <source>
        <dbReference type="SAM" id="MobiDB-lite"/>
    </source>
</evidence>
<accession>A0A834R8J8</accession>
<dbReference type="OrthoDB" id="342730at2759"/>
<feature type="repeat" description="NHL" evidence="2">
    <location>
        <begin position="1324"/>
        <end position="1367"/>
    </location>
</feature>
<dbReference type="GO" id="GO:0061630">
    <property type="term" value="F:ubiquitin protein ligase activity"/>
    <property type="evidence" value="ECO:0007669"/>
    <property type="project" value="TreeGrafter"/>
</dbReference>